<dbReference type="RefSeq" id="WP_180726311.1">
    <property type="nucleotide sequence ID" value="NZ_AP023176.1"/>
</dbReference>
<dbReference type="GO" id="GO:0005509">
    <property type="term" value="F:calcium ion binding"/>
    <property type="evidence" value="ECO:0007669"/>
    <property type="project" value="InterPro"/>
</dbReference>
<proteinExistence type="predicted"/>
<dbReference type="Proteomes" id="UP000510888">
    <property type="component" value="Plasmid PPGU16_p1"/>
</dbReference>
<geneLocation type="plasmid" evidence="2 3">
    <name>PPGU16_p1</name>
</geneLocation>
<keyword evidence="3" id="KW-1185">Reference proteome</keyword>
<dbReference type="KEGG" id="plad:PPGU16_58630"/>
<dbReference type="Gene3D" id="1.10.530.10">
    <property type="match status" value="1"/>
</dbReference>
<dbReference type="PROSITE" id="PS00018">
    <property type="entry name" value="EF_HAND_1"/>
    <property type="match status" value="1"/>
</dbReference>
<dbReference type="Gene3D" id="2.70.70.10">
    <property type="entry name" value="Glucose Permease (Domain IIA)"/>
    <property type="match status" value="1"/>
</dbReference>
<sequence>MLISYPILPDHLTGASAPEPDLAPHGFYPISRRNRWHGGVHLDPGASADRPVLAIADGKLIAYRQASQPEYKSYDQNKTQPSDTSFVLLKHSTETGNGVRVEFYSLYMHLRNVADFPPSFVDRAHAHYAKPLQSPEWDKVKVFAEHDAPTVYRKEVVGLIGQWGGKHYVHFETFCTQDQLNAFFPDCKVKYQEANRNGDDEYWGDAYFMIPASTKFHSTYTQRVATQQRHYNVPPLQSGQNAQRLYVRVRYERGTRYTQTWSWNDQTGAATPLGGEQAEREYEYGLYQKAADLYDSCPSAGFDLLRTGRNLGPDRMRLSSDQNVAWAAIPYSGTETGYVNLADAAVLKFSDADFPHFMHWRKINEDGKYIADDGHGVVDVLADVVSAVDTNADGKLTGEEYEAWFRSDPTARERMRRLVVQHSSEWDKRTQVTRYQDLTQQGEVFDKNPVNFQAFLDFYAKAAFWEEAGLPEKVWYFHPIEIISHFRKCGWLSQSELAQLLPRKSGLPHPTQTLSWQAASSRVGGTPVSHTDIGSMFRRYGLTTPERQTGFLSQTYIETGLLRVTKELGEGAGHAYEAFYGRGLMQLTWPTLYADYGSFRKFPNHTGAYVDSRITVTSTHNWSGPPTVDQHGHAHSDTRLWAPRYDPDVVATNSFDACDSAGFFWVWKHFMGQANIHRIADEGITTESVGRMSILVNGGGNGYNERQQYAAFVSRYLSDSTERTSSGTLTVARQRIVTHPHQTPMWGQSATTTPVMVDYSAQRP</sequence>
<name>A0A7I8BVG0_9BURK</name>
<dbReference type="InterPro" id="IPR018247">
    <property type="entry name" value="EF_Hand_1_Ca_BS"/>
</dbReference>
<keyword evidence="2" id="KW-0614">Plasmid</keyword>
<accession>A0A7I8BVG0</accession>
<dbReference type="PROSITE" id="PS50222">
    <property type="entry name" value="EF_HAND_2"/>
    <property type="match status" value="1"/>
</dbReference>
<feature type="domain" description="EF-hand" evidence="1">
    <location>
        <begin position="376"/>
        <end position="411"/>
    </location>
</feature>
<reference evidence="2 3" key="1">
    <citation type="journal article" date="2020" name="Genes (Basel)">
        <title>Genomic Comparison of Insect Gut Symbionts from Divergent Burkholderia Subclades.</title>
        <authorList>
            <person name="Takeshita K."/>
            <person name="Kikuchi Y."/>
        </authorList>
    </citation>
    <scope>NUCLEOTIDE SEQUENCE [LARGE SCALE GENOMIC DNA]</scope>
    <source>
        <strain evidence="2 3">PGU16</strain>
        <plasmid evidence="2 3">PPGU16_p1</plasmid>
    </source>
</reference>
<gene>
    <name evidence="2" type="ORF">PPGU16_58630</name>
</gene>
<dbReference type="InterPro" id="IPR023346">
    <property type="entry name" value="Lysozyme-like_dom_sf"/>
</dbReference>
<evidence type="ECO:0000259" key="1">
    <source>
        <dbReference type="PROSITE" id="PS50222"/>
    </source>
</evidence>
<dbReference type="EMBL" id="AP023176">
    <property type="protein sequence ID" value="BCF92796.1"/>
    <property type="molecule type" value="Genomic_DNA"/>
</dbReference>
<dbReference type="AlphaFoldDB" id="A0A7I8BVG0"/>
<evidence type="ECO:0000313" key="2">
    <source>
        <dbReference type="EMBL" id="BCF92796.1"/>
    </source>
</evidence>
<dbReference type="SUPFAM" id="SSF53955">
    <property type="entry name" value="Lysozyme-like"/>
    <property type="match status" value="1"/>
</dbReference>
<dbReference type="InterPro" id="IPR002048">
    <property type="entry name" value="EF_hand_dom"/>
</dbReference>
<protein>
    <recommendedName>
        <fullName evidence="1">EF-hand domain-containing protein</fullName>
    </recommendedName>
</protein>
<organism evidence="2 3">
    <name type="scientific">Paraburkholderia largidicola</name>
    <dbReference type="NCBI Taxonomy" id="3014751"/>
    <lineage>
        <taxon>Bacteria</taxon>
        <taxon>Pseudomonadati</taxon>
        <taxon>Pseudomonadota</taxon>
        <taxon>Betaproteobacteria</taxon>
        <taxon>Burkholderiales</taxon>
        <taxon>Burkholderiaceae</taxon>
        <taxon>Paraburkholderia</taxon>
    </lineage>
</organism>
<evidence type="ECO:0000313" key="3">
    <source>
        <dbReference type="Proteomes" id="UP000510888"/>
    </source>
</evidence>
<dbReference type="InterPro" id="IPR011055">
    <property type="entry name" value="Dup_hybrid_motif"/>
</dbReference>